<comment type="caution">
    <text evidence="2">The sequence shown here is derived from an EMBL/GenBank/DDBJ whole genome shotgun (WGS) entry which is preliminary data.</text>
</comment>
<protein>
    <submittedName>
        <fullName evidence="2">DNA, contig: SP662</fullName>
    </submittedName>
</protein>
<keyword evidence="1" id="KW-0472">Membrane</keyword>
<organism evidence="2 3">
    <name type="scientific">Sphingomonas paucimobilis NBRC 13935</name>
    <dbReference type="NCBI Taxonomy" id="1219050"/>
    <lineage>
        <taxon>Bacteria</taxon>
        <taxon>Pseudomonadati</taxon>
        <taxon>Pseudomonadota</taxon>
        <taxon>Alphaproteobacteria</taxon>
        <taxon>Sphingomonadales</taxon>
        <taxon>Sphingomonadaceae</taxon>
        <taxon>Sphingomonas</taxon>
    </lineage>
</organism>
<sequence>MENITANRLAAGSVLRFAYLAHLALVFPICLLFGLIGMMGGGTVYHNGQTVHGLPALFIALALGAILPLLPALWFWLGVLVLRLLRGRGPGLSVRQD</sequence>
<gene>
    <name evidence="2" type="ORF">SP6_62_00390</name>
</gene>
<evidence type="ECO:0000256" key="1">
    <source>
        <dbReference type="SAM" id="Phobius"/>
    </source>
</evidence>
<feature type="transmembrane region" description="Helical" evidence="1">
    <location>
        <begin position="56"/>
        <end position="85"/>
    </location>
</feature>
<dbReference type="Proteomes" id="UP000032025">
    <property type="component" value="Unassembled WGS sequence"/>
</dbReference>
<keyword evidence="1" id="KW-1133">Transmembrane helix</keyword>
<keyword evidence="3" id="KW-1185">Reference proteome</keyword>
<name>A0A0C9NHH2_SPHPI</name>
<reference evidence="2 3" key="1">
    <citation type="submission" date="2014-08" db="EMBL/GenBank/DDBJ databases">
        <title>Whole genome shotgun sequence of Sphingomonas paucimobilis NBRC 13935.</title>
        <authorList>
            <person name="Hosoyama A."/>
            <person name="Hashimoto M."/>
            <person name="Hosoyama Y."/>
            <person name="Noguchi M."/>
            <person name="Uohara A."/>
            <person name="Ohji S."/>
            <person name="Katano-Makiyama Y."/>
            <person name="Ichikawa N."/>
            <person name="Kimura A."/>
            <person name="Yamazoe A."/>
            <person name="Fujita N."/>
        </authorList>
    </citation>
    <scope>NUCLEOTIDE SEQUENCE [LARGE SCALE GENOMIC DNA]</scope>
    <source>
        <strain evidence="2 3">NBRC 13935</strain>
    </source>
</reference>
<dbReference type="GeneID" id="78529510"/>
<proteinExistence type="predicted"/>
<accession>A0A0C9NHH2</accession>
<dbReference type="AlphaFoldDB" id="A0A0C9NHH2"/>
<keyword evidence="1" id="KW-0812">Transmembrane</keyword>
<evidence type="ECO:0000313" key="3">
    <source>
        <dbReference type="Proteomes" id="UP000032025"/>
    </source>
</evidence>
<evidence type="ECO:0000313" key="2">
    <source>
        <dbReference type="EMBL" id="GAN15662.1"/>
    </source>
</evidence>
<feature type="transmembrane region" description="Helical" evidence="1">
    <location>
        <begin position="17"/>
        <end position="36"/>
    </location>
</feature>
<dbReference type="EMBL" id="BBJS01000062">
    <property type="protein sequence ID" value="GAN15662.1"/>
    <property type="molecule type" value="Genomic_DNA"/>
</dbReference>
<dbReference type="RefSeq" id="WP_042469474.1">
    <property type="nucleotide sequence ID" value="NZ_BBJS01000062.1"/>
</dbReference>